<keyword evidence="9" id="KW-1185">Reference proteome</keyword>
<dbReference type="SUPFAM" id="SSF46626">
    <property type="entry name" value="Cytochrome c"/>
    <property type="match status" value="1"/>
</dbReference>
<dbReference type="OrthoDB" id="9816308at2"/>
<keyword evidence="5 6" id="KW-0408">Iron</keyword>
<dbReference type="AlphaFoldDB" id="A0A1W2H111"/>
<dbReference type="InterPro" id="IPR011041">
    <property type="entry name" value="Quinoprot_gluc/sorb_DH_b-prop"/>
</dbReference>
<dbReference type="InterPro" id="IPR002324">
    <property type="entry name" value="Cyt_c_ID"/>
</dbReference>
<keyword evidence="1" id="KW-0813">Transport</keyword>
<feature type="binding site" description="covalent" evidence="6">
    <location>
        <position position="665"/>
    </location>
    <ligand>
        <name>heme c</name>
        <dbReference type="ChEBI" id="CHEBI:61717"/>
    </ligand>
</feature>
<evidence type="ECO:0000256" key="3">
    <source>
        <dbReference type="ARBA" id="ARBA00022723"/>
    </source>
</evidence>
<evidence type="ECO:0000256" key="5">
    <source>
        <dbReference type="ARBA" id="ARBA00023004"/>
    </source>
</evidence>
<dbReference type="Gene3D" id="2.60.40.10">
    <property type="entry name" value="Immunoglobulins"/>
    <property type="match status" value="1"/>
</dbReference>
<gene>
    <name evidence="8" type="ORF">SAMN00777080_1139</name>
</gene>
<dbReference type="GO" id="GO:0005506">
    <property type="term" value="F:iron ion binding"/>
    <property type="evidence" value="ECO:0007669"/>
    <property type="project" value="InterPro"/>
</dbReference>
<dbReference type="PANTHER" id="PTHR19328">
    <property type="entry name" value="HEDGEHOG-INTERACTING PROTEIN"/>
    <property type="match status" value="1"/>
</dbReference>
<dbReference type="Proteomes" id="UP000192333">
    <property type="component" value="Chromosome I"/>
</dbReference>
<proteinExistence type="predicted"/>
<dbReference type="RefSeq" id="WP_084119361.1">
    <property type="nucleotide sequence ID" value="NZ_LT838813.1"/>
</dbReference>
<evidence type="ECO:0000313" key="9">
    <source>
        <dbReference type="Proteomes" id="UP000192333"/>
    </source>
</evidence>
<dbReference type="GO" id="GO:0020037">
    <property type="term" value="F:heme binding"/>
    <property type="evidence" value="ECO:0007669"/>
    <property type="project" value="InterPro"/>
</dbReference>
<dbReference type="PANTHER" id="PTHR19328:SF75">
    <property type="entry name" value="ALDOSE SUGAR DEHYDROGENASE YLII"/>
    <property type="match status" value="1"/>
</dbReference>
<feature type="binding site" description="covalent" evidence="6">
    <location>
        <position position="661"/>
    </location>
    <ligand>
        <name>heme c</name>
        <dbReference type="ChEBI" id="CHEBI:61717"/>
    </ligand>
</feature>
<sequence>MIAFPKNSFYAFYPKVKIKIILLLFLGFTTACKENLKQVESIRPEDSRFTQKILVEGLEEPLQIEFDQSGNIYWIERIGNVKRYNEKTGEVELLGTLDLTEETAPGLIGILLDRDFESNRQLFLFFSAAADKGNALRLSRFELDKEGKLDFSAEKIILTVPWEQPDGQHFGGGMTWDKEGNLYLSIGADSHPTQYSPLPFKNEGGRGEDEARTAGNTNDLRGTIIRIKPQTDGNYSIPKGNLFEPGTPNTLPEIYVMGNRNPWRLSIDSKTQYLHWGEVGPDAGMDSDEFGPMGYDEFNVAKGPGNYGWPYFIGYNRAYKSYDYATGEYGDPYKPDSSYNDSPNNTGLKILPPAQEALMAYPYQVSEKWPLLGSAARSAVGGPIFRKKDFSKNAERVFPDYFEGKWFITDYVRNWIMVVEMDEQRSKVISLEKFLPAELLTHSQPLDMDFSPNGDLYLVEYGIGGQGKISRIEYNAGNRAPIARASANVLDGKAPLKLRLSSEGSLDFDGDSLTYNWTIKGIDGKMVQNLTDLNPTLILEEPGKYVVNLEVKDPDGLASEDSFQIIAGNSQPQVKFQILEGNQSFYFPDAMIKYVVSVEDNEEGSLVAGNIRKEDVLVTAQYIPSGMGYPQLALLDRQDKLNTDTRLRHLNAKALIQKSNCLSCHLEEGKLVGPAFRDIANRYKKDPKAFETLSKSISEGGSGKWGDSPMPPQPTLNPSEISQIIDYILEIDSENGKNINLGSSGQYQTKAFKKRGRGKRLDSYFRTPLEMGSYVFLASYTDKGSPEKEGLNLTGKDYFLLRYPVLAPEDADFFSVTGISYTPSTNDPGFIFTGRGGHIGFKEIDLTGINQIKIGAPNRFWHWSHFVGATIELRSGNPEGQIIGEAYTIPPAPKGDKGPFFGEAMGLPATFDISKSDGLHDLFIVVKNLQAKESDALIMMTGIEFIK</sequence>
<dbReference type="InterPro" id="IPR012938">
    <property type="entry name" value="Glc/Sorbosone_DH"/>
</dbReference>
<dbReference type="STRING" id="758820.SAMN00777080_1139"/>
<dbReference type="PROSITE" id="PS51257">
    <property type="entry name" value="PROKAR_LIPOPROTEIN"/>
    <property type="match status" value="1"/>
</dbReference>
<name>A0A1W2H111_9BACT</name>
<dbReference type="InterPro" id="IPR035986">
    <property type="entry name" value="PKD_dom_sf"/>
</dbReference>
<dbReference type="SUPFAM" id="SSF50952">
    <property type="entry name" value="Soluble quinoprotein glucose dehydrogenase"/>
    <property type="match status" value="1"/>
</dbReference>
<dbReference type="InterPro" id="IPR000601">
    <property type="entry name" value="PKD_dom"/>
</dbReference>
<dbReference type="InterPro" id="IPR009056">
    <property type="entry name" value="Cyt_c-like_dom"/>
</dbReference>
<dbReference type="Pfam" id="PF07995">
    <property type="entry name" value="GSDH"/>
    <property type="match status" value="1"/>
</dbReference>
<evidence type="ECO:0000259" key="7">
    <source>
        <dbReference type="PROSITE" id="PS51007"/>
    </source>
</evidence>
<dbReference type="Gene3D" id="1.10.760.10">
    <property type="entry name" value="Cytochrome c-like domain"/>
    <property type="match status" value="1"/>
</dbReference>
<dbReference type="Pfam" id="PF00801">
    <property type="entry name" value="PKD"/>
    <property type="match status" value="1"/>
</dbReference>
<accession>A0A1W2H111</accession>
<dbReference type="InterPro" id="IPR013783">
    <property type="entry name" value="Ig-like_fold"/>
</dbReference>
<dbReference type="SUPFAM" id="SSF49299">
    <property type="entry name" value="PKD domain"/>
    <property type="match status" value="1"/>
</dbReference>
<evidence type="ECO:0000256" key="1">
    <source>
        <dbReference type="ARBA" id="ARBA00022448"/>
    </source>
</evidence>
<keyword evidence="3 6" id="KW-0479">Metal-binding</keyword>
<evidence type="ECO:0000256" key="4">
    <source>
        <dbReference type="ARBA" id="ARBA00022982"/>
    </source>
</evidence>
<dbReference type="Gene3D" id="2.120.10.30">
    <property type="entry name" value="TolB, C-terminal domain"/>
    <property type="match status" value="1"/>
</dbReference>
<feature type="domain" description="Cytochrome c" evidence="7">
    <location>
        <begin position="647"/>
        <end position="732"/>
    </location>
</feature>
<protein>
    <submittedName>
        <fullName evidence="8">Cytochrome c</fullName>
    </submittedName>
</protein>
<dbReference type="EMBL" id="LT838813">
    <property type="protein sequence ID" value="SMD42579.1"/>
    <property type="molecule type" value="Genomic_DNA"/>
</dbReference>
<dbReference type="InterPro" id="IPR011042">
    <property type="entry name" value="6-blade_b-propeller_TolB-like"/>
</dbReference>
<keyword evidence="2 6" id="KW-0349">Heme</keyword>
<keyword evidence="4" id="KW-0249">Electron transport</keyword>
<dbReference type="InterPro" id="IPR036909">
    <property type="entry name" value="Cyt_c-like_dom_sf"/>
</dbReference>
<reference evidence="9" key="1">
    <citation type="submission" date="2017-04" db="EMBL/GenBank/DDBJ databases">
        <authorList>
            <person name="Varghese N."/>
            <person name="Submissions S."/>
        </authorList>
    </citation>
    <scope>NUCLEOTIDE SEQUENCE [LARGE SCALE GENOMIC DNA]</scope>
    <source>
        <strain evidence="9">DSM 16537</strain>
    </source>
</reference>
<dbReference type="PROSITE" id="PS51007">
    <property type="entry name" value="CYTC"/>
    <property type="match status" value="1"/>
</dbReference>
<dbReference type="Pfam" id="PF00034">
    <property type="entry name" value="Cytochrom_C"/>
    <property type="match status" value="1"/>
</dbReference>
<organism evidence="8 9">
    <name type="scientific">Aquiflexum balticum DSM 16537</name>
    <dbReference type="NCBI Taxonomy" id="758820"/>
    <lineage>
        <taxon>Bacteria</taxon>
        <taxon>Pseudomonadati</taxon>
        <taxon>Bacteroidota</taxon>
        <taxon>Cytophagia</taxon>
        <taxon>Cytophagales</taxon>
        <taxon>Cyclobacteriaceae</taxon>
        <taxon>Aquiflexum</taxon>
    </lineage>
</organism>
<dbReference type="GO" id="GO:0009055">
    <property type="term" value="F:electron transfer activity"/>
    <property type="evidence" value="ECO:0007669"/>
    <property type="project" value="InterPro"/>
</dbReference>
<dbReference type="CDD" id="cd00146">
    <property type="entry name" value="PKD"/>
    <property type="match status" value="1"/>
</dbReference>
<evidence type="ECO:0000313" key="8">
    <source>
        <dbReference type="EMBL" id="SMD42579.1"/>
    </source>
</evidence>
<dbReference type="PRINTS" id="PR00606">
    <property type="entry name" value="CYTCHROMECID"/>
</dbReference>
<evidence type="ECO:0000256" key="2">
    <source>
        <dbReference type="ARBA" id="ARBA00022617"/>
    </source>
</evidence>
<comment type="PTM">
    <text evidence="6">Binds 1 heme c group covalently per subunit.</text>
</comment>
<evidence type="ECO:0000256" key="6">
    <source>
        <dbReference type="PIRSR" id="PIRSR602324-1"/>
    </source>
</evidence>
<feature type="binding site" description="covalent" evidence="6">
    <location>
        <position position="710"/>
    </location>
    <ligand>
        <name>heme c</name>
        <dbReference type="ChEBI" id="CHEBI:61717"/>
    </ligand>
</feature>